<gene>
    <name evidence="3" type="ORF">HMPREF0091_10742</name>
</gene>
<dbReference type="AlphaFoldDB" id="F1T529"/>
<keyword evidence="1" id="KW-0597">Phosphoprotein</keyword>
<reference evidence="3 4" key="1">
    <citation type="submission" date="2011-02" db="EMBL/GenBank/DDBJ databases">
        <authorList>
            <person name="Muzny D."/>
            <person name="Qin X."/>
            <person name="Buhay C."/>
            <person name="Dugan-Rocha S."/>
            <person name="Ding Y."/>
            <person name="Chen G."/>
            <person name="Hawes A."/>
            <person name="Holder M."/>
            <person name="Jhangiani S."/>
            <person name="Johnson A."/>
            <person name="Khan Z."/>
            <person name="Li Z."/>
            <person name="Liu W."/>
            <person name="Liu X."/>
            <person name="Perez L."/>
            <person name="Shen H."/>
            <person name="Wang Q."/>
            <person name="Watt J."/>
            <person name="Xi L."/>
            <person name="Xin Y."/>
            <person name="Zhou J."/>
            <person name="Deng J."/>
            <person name="Jiang H."/>
            <person name="Liu Y."/>
            <person name="Qu J."/>
            <person name="Song X.-Z."/>
            <person name="Zhang L."/>
            <person name="Villasana D."/>
            <person name="Johnson A."/>
            <person name="Liu J."/>
            <person name="Liyanage D."/>
            <person name="Lorensuhewa L."/>
            <person name="Robinson T."/>
            <person name="Song A."/>
            <person name="Song B.-B."/>
            <person name="Dinh H."/>
            <person name="Thornton R."/>
            <person name="Coyle M."/>
            <person name="Francisco L."/>
            <person name="Jackson L."/>
            <person name="Javaid M."/>
            <person name="Korchina V."/>
            <person name="Kovar C."/>
            <person name="Mata R."/>
            <person name="Mathew T."/>
            <person name="Ngo R."/>
            <person name="Nguyen L."/>
            <person name="Nguyen N."/>
            <person name="Okwuonu G."/>
            <person name="Ongeri F."/>
            <person name="Pham C."/>
            <person name="Simmons D."/>
            <person name="Wilczek-Boney K."/>
            <person name="Hale W."/>
            <person name="Jakkamsetti A."/>
            <person name="Pham P."/>
            <person name="Ruth R."/>
            <person name="San Lucas F."/>
            <person name="Warren J."/>
            <person name="Zhang J."/>
            <person name="Zhao Z."/>
            <person name="Zhou C."/>
            <person name="Zhu D."/>
            <person name="Lee S."/>
            <person name="Bess C."/>
            <person name="Blankenburg K."/>
            <person name="Forbes L."/>
            <person name="Fu Q."/>
            <person name="Gubbala S."/>
            <person name="Hirani K."/>
            <person name="Jayaseelan J.C."/>
            <person name="Lara F."/>
            <person name="Munidasa M."/>
            <person name="Palculict T."/>
            <person name="Patil S."/>
            <person name="Pu L.-L."/>
            <person name="Saada N."/>
            <person name="Tang L."/>
            <person name="Weissenberger G."/>
            <person name="Zhu Y."/>
            <person name="Hemphill L."/>
            <person name="Shang Y."/>
            <person name="Youmans B."/>
            <person name="Ayvaz T."/>
            <person name="Ross M."/>
            <person name="Santibanez J."/>
            <person name="Aqrawi P."/>
            <person name="Gross S."/>
            <person name="Joshi V."/>
            <person name="Fowler G."/>
            <person name="Nazareth L."/>
            <person name="Reid J."/>
            <person name="Worley K."/>
            <person name="Petrosino J."/>
            <person name="Highlander S."/>
            <person name="Gibbs R."/>
        </authorList>
    </citation>
    <scope>NUCLEOTIDE SEQUENCE [LARGE SCALE GENOMIC DNA]</scope>
    <source>
        <strain evidence="3 4">DSM 15829</strain>
    </source>
</reference>
<dbReference type="Gene3D" id="2.60.200.20">
    <property type="match status" value="1"/>
</dbReference>
<evidence type="ECO:0000259" key="2">
    <source>
        <dbReference type="PROSITE" id="PS50006"/>
    </source>
</evidence>
<evidence type="ECO:0000256" key="1">
    <source>
        <dbReference type="ARBA" id="ARBA00022553"/>
    </source>
</evidence>
<evidence type="ECO:0000313" key="4">
    <source>
        <dbReference type="Proteomes" id="UP000005947"/>
    </source>
</evidence>
<dbReference type="PROSITE" id="PS50006">
    <property type="entry name" value="FHA_DOMAIN"/>
    <property type="match status" value="1"/>
</dbReference>
<dbReference type="eggNOG" id="COG1716">
    <property type="taxonomic scope" value="Bacteria"/>
</dbReference>
<dbReference type="InterPro" id="IPR000253">
    <property type="entry name" value="FHA_dom"/>
</dbReference>
<dbReference type="InterPro" id="IPR050923">
    <property type="entry name" value="Cell_Proc_Reg/RNA_Proc"/>
</dbReference>
<dbReference type="SUPFAM" id="SSF49879">
    <property type="entry name" value="SMAD/FHA domain"/>
    <property type="match status" value="1"/>
</dbReference>
<dbReference type="SMART" id="SM00240">
    <property type="entry name" value="FHA"/>
    <property type="match status" value="1"/>
</dbReference>
<accession>F1T529</accession>
<dbReference type="CDD" id="cd00060">
    <property type="entry name" value="FHA"/>
    <property type="match status" value="1"/>
</dbReference>
<dbReference type="EMBL" id="ACGK02000001">
    <property type="protein sequence ID" value="EGF23795.1"/>
    <property type="molecule type" value="Genomic_DNA"/>
</dbReference>
<feature type="domain" description="FHA" evidence="2">
    <location>
        <begin position="59"/>
        <end position="111"/>
    </location>
</feature>
<dbReference type="RefSeq" id="WP_006302924.1">
    <property type="nucleotide sequence ID" value="NZ_ACGK02000001.1"/>
</dbReference>
<comment type="caution">
    <text evidence="3">The sequence shown here is derived from an EMBL/GenBank/DDBJ whole genome shotgun (WGS) entry which is preliminary data.</text>
</comment>
<name>F1T529_9ACTN</name>
<dbReference type="PANTHER" id="PTHR23308">
    <property type="entry name" value="NUCLEAR INHIBITOR OF PROTEIN PHOSPHATASE-1"/>
    <property type="match status" value="1"/>
</dbReference>
<keyword evidence="4" id="KW-1185">Reference proteome</keyword>
<dbReference type="GeneID" id="93210343"/>
<protein>
    <submittedName>
        <fullName evidence="3">FHA domain protein</fullName>
    </submittedName>
</protein>
<dbReference type="Proteomes" id="UP000005947">
    <property type="component" value="Unassembled WGS sequence"/>
</dbReference>
<evidence type="ECO:0000313" key="3">
    <source>
        <dbReference type="EMBL" id="EGF23795.1"/>
    </source>
</evidence>
<proteinExistence type="predicted"/>
<dbReference type="OrthoDB" id="9815925at2"/>
<sequence>MQQKPNTTSSAGTTQIFRMPTTDVTSPHMFDNKVPAYPTLAIVKGPQTGMVFELNSQFITIGRDPSNSVFLNDMTVSRKHACIDFTSLNQGYATIEDLNSLNGTWIDGAIVNKAFLKDGSTIQIGTFRMIFHTNKPASLSNPAGVR</sequence>
<organism evidence="3 4">
    <name type="scientific">Fannyhessea vaginae DSM 15829</name>
    <dbReference type="NCBI Taxonomy" id="525256"/>
    <lineage>
        <taxon>Bacteria</taxon>
        <taxon>Bacillati</taxon>
        <taxon>Actinomycetota</taxon>
        <taxon>Coriobacteriia</taxon>
        <taxon>Coriobacteriales</taxon>
        <taxon>Atopobiaceae</taxon>
        <taxon>Fannyhessea</taxon>
    </lineage>
</organism>
<dbReference type="InterPro" id="IPR008984">
    <property type="entry name" value="SMAD_FHA_dom_sf"/>
</dbReference>
<dbReference type="Pfam" id="PF00498">
    <property type="entry name" value="FHA"/>
    <property type="match status" value="1"/>
</dbReference>